<dbReference type="EMBL" id="CAFAAO010000035">
    <property type="protein sequence ID" value="CAB4815538.1"/>
    <property type="molecule type" value="Genomic_DNA"/>
</dbReference>
<accession>A0A6J6Z8Q5</accession>
<reference evidence="1" key="1">
    <citation type="submission" date="2020-05" db="EMBL/GenBank/DDBJ databases">
        <authorList>
            <person name="Chiriac C."/>
            <person name="Salcher M."/>
            <person name="Ghai R."/>
            <person name="Kavagutti S V."/>
        </authorList>
    </citation>
    <scope>NUCLEOTIDE SEQUENCE</scope>
</reference>
<sequence>MRAWVPVQPEHLTSLQSAAQFACDLGFVVTPEWAQSWDETDTEVLEAQILADAGQHSRLVIVCECQGSITNADSGQIAVSGPVIKANVYAVFAANSVNPQDFLWFGPTELPEALAWHSS</sequence>
<protein>
    <submittedName>
        <fullName evidence="1">Unannotated protein</fullName>
    </submittedName>
</protein>
<dbReference type="InterPro" id="IPR054206">
    <property type="entry name" value="DUF6912"/>
</dbReference>
<evidence type="ECO:0000313" key="1">
    <source>
        <dbReference type="EMBL" id="CAB4815538.1"/>
    </source>
</evidence>
<organism evidence="1">
    <name type="scientific">freshwater metagenome</name>
    <dbReference type="NCBI Taxonomy" id="449393"/>
    <lineage>
        <taxon>unclassified sequences</taxon>
        <taxon>metagenomes</taxon>
        <taxon>ecological metagenomes</taxon>
    </lineage>
</organism>
<dbReference type="Pfam" id="PF21853">
    <property type="entry name" value="DUF6912"/>
    <property type="match status" value="1"/>
</dbReference>
<name>A0A6J6Z8Q5_9ZZZZ</name>
<dbReference type="AlphaFoldDB" id="A0A6J6Z8Q5"/>
<proteinExistence type="predicted"/>
<gene>
    <name evidence="1" type="ORF">UFOPK3037_01644</name>
</gene>